<protein>
    <submittedName>
        <fullName evidence="1">Uncharacterized protein</fullName>
    </submittedName>
</protein>
<dbReference type="HOGENOM" id="CLU_164046_0_0_5"/>
<gene>
    <name evidence="1" type="ORF">IE4771_CH03508</name>
</gene>
<organism evidence="1 2">
    <name type="scientific">Rhizobium etli bv. mimosae str. IE4771</name>
    <dbReference type="NCBI Taxonomy" id="1432050"/>
    <lineage>
        <taxon>Bacteria</taxon>
        <taxon>Pseudomonadati</taxon>
        <taxon>Pseudomonadota</taxon>
        <taxon>Alphaproteobacteria</taxon>
        <taxon>Hyphomicrobiales</taxon>
        <taxon>Rhizobiaceae</taxon>
        <taxon>Rhizobium/Agrobacterium group</taxon>
        <taxon>Rhizobium</taxon>
    </lineage>
</organism>
<dbReference type="AlphaFoldDB" id="A0A060I089"/>
<name>A0A060I089_RHIET</name>
<proteinExistence type="predicted"/>
<reference evidence="1 2" key="1">
    <citation type="submission" date="2013-12" db="EMBL/GenBank/DDBJ databases">
        <title>Complete genome sequence of Rhizobium etli bv. mimosae IE4771.</title>
        <authorList>
            <person name="Bustos P."/>
            <person name="Santamaria R.I."/>
            <person name="Lozano L."/>
            <person name="Ormeno-Orrillo E."/>
            <person name="Rogel M.A."/>
            <person name="Romero D."/>
            <person name="Cevallos M.A."/>
            <person name="Martinez-Romero E."/>
            <person name="Gonzalez V."/>
        </authorList>
    </citation>
    <scope>NUCLEOTIDE SEQUENCE [LARGE SCALE GENOMIC DNA]</scope>
    <source>
        <strain evidence="1 2">IE4771</strain>
    </source>
</reference>
<dbReference type="Proteomes" id="UP000027180">
    <property type="component" value="Chromosome"/>
</dbReference>
<dbReference type="EMBL" id="CP006986">
    <property type="protein sequence ID" value="AIC28588.1"/>
    <property type="molecule type" value="Genomic_DNA"/>
</dbReference>
<evidence type="ECO:0000313" key="1">
    <source>
        <dbReference type="EMBL" id="AIC28588.1"/>
    </source>
</evidence>
<dbReference type="KEGG" id="rei:IE4771_CH03508"/>
<sequence length="106" mass="11202">MPPTTDRQVRFLALSSVRRDAKIVGALGARMKTIQETLALSIGCDKDGQSSWLDVLDAQRSVATSQANLARAVLQKDGGGAVVLNVAIGSGYDVDAAAMRPTSYEH</sequence>
<dbReference type="SUPFAM" id="SSF56954">
    <property type="entry name" value="Outer membrane efflux proteins (OEP)"/>
    <property type="match status" value="1"/>
</dbReference>
<accession>A0A060I089</accession>
<evidence type="ECO:0000313" key="2">
    <source>
        <dbReference type="Proteomes" id="UP000027180"/>
    </source>
</evidence>